<reference evidence="3 4" key="1">
    <citation type="submission" date="2023-01" db="EMBL/GenBank/DDBJ databases">
        <title>Minimal conservation of predation-associated metabolite biosynthetic gene clusters underscores biosynthetic potential of Myxococcota including descriptions for ten novel species: Archangium lansinium sp. nov., Myxococcus landrumus sp. nov., Nannocystis bai.</title>
        <authorList>
            <person name="Ahearne A."/>
            <person name="Stevens C."/>
            <person name="Dowd S."/>
        </authorList>
    </citation>
    <scope>NUCLEOTIDE SEQUENCE [LARGE SCALE GENOMIC DNA]</scope>
    <source>
        <strain evidence="3 4">WIWO2</strain>
    </source>
</reference>
<dbReference type="RefSeq" id="WP_272103375.1">
    <property type="nucleotide sequence ID" value="NZ_JAQNDK010000006.1"/>
</dbReference>
<organism evidence="3 4">
    <name type="scientific">Sorangium atrum</name>
    <dbReference type="NCBI Taxonomy" id="2995308"/>
    <lineage>
        <taxon>Bacteria</taxon>
        <taxon>Pseudomonadati</taxon>
        <taxon>Myxococcota</taxon>
        <taxon>Polyangia</taxon>
        <taxon>Polyangiales</taxon>
        <taxon>Polyangiaceae</taxon>
        <taxon>Sorangium</taxon>
    </lineage>
</organism>
<feature type="compositionally biased region" description="Low complexity" evidence="1">
    <location>
        <begin position="36"/>
        <end position="82"/>
    </location>
</feature>
<feature type="region of interest" description="Disordered" evidence="1">
    <location>
        <begin position="169"/>
        <end position="192"/>
    </location>
</feature>
<evidence type="ECO:0000256" key="1">
    <source>
        <dbReference type="SAM" id="MobiDB-lite"/>
    </source>
</evidence>
<gene>
    <name evidence="3" type="ORF">POL72_46360</name>
</gene>
<comment type="caution">
    <text evidence="3">The sequence shown here is derived from an EMBL/GenBank/DDBJ whole genome shotgun (WGS) entry which is preliminary data.</text>
</comment>
<dbReference type="Proteomes" id="UP001217485">
    <property type="component" value="Unassembled WGS sequence"/>
</dbReference>
<feature type="region of interest" description="Disordered" evidence="1">
    <location>
        <begin position="23"/>
        <end position="83"/>
    </location>
</feature>
<evidence type="ECO:0008006" key="5">
    <source>
        <dbReference type="Google" id="ProtNLM"/>
    </source>
</evidence>
<protein>
    <recommendedName>
        <fullName evidence="5">Lipoprotein</fullName>
    </recommendedName>
</protein>
<keyword evidence="2" id="KW-0732">Signal</keyword>
<evidence type="ECO:0000256" key="2">
    <source>
        <dbReference type="SAM" id="SignalP"/>
    </source>
</evidence>
<evidence type="ECO:0000313" key="3">
    <source>
        <dbReference type="EMBL" id="MDC0685226.1"/>
    </source>
</evidence>
<feature type="signal peptide" evidence="2">
    <location>
        <begin position="1"/>
        <end position="19"/>
    </location>
</feature>
<feature type="chain" id="PRO_5046665046" description="Lipoprotein" evidence="2">
    <location>
        <begin position="20"/>
        <end position="192"/>
    </location>
</feature>
<dbReference type="EMBL" id="JAQNDK010000006">
    <property type="protein sequence ID" value="MDC0685226.1"/>
    <property type="molecule type" value="Genomic_DNA"/>
</dbReference>
<proteinExistence type="predicted"/>
<sequence length="192" mass="19416">MRTFILPLAALLAPLAACTVNGPREPAPEPSSPVGPSALSSTASTASTAAPVTPAPHASATVTAATTQAPATTARTSTTASSEEALFGTWSSAACGPRKYERLLSFARDGSFAAEDRVSPCPPKVACIWSGIVHRKGAFKRSDRTLLLSVSEASQGPGAHPFPTTLTIDPSTGALAETGEGGAPCPYEPAAK</sequence>
<evidence type="ECO:0000313" key="4">
    <source>
        <dbReference type="Proteomes" id="UP001217485"/>
    </source>
</evidence>
<name>A0ABT5CFM5_9BACT</name>
<accession>A0ABT5CFM5</accession>
<keyword evidence="4" id="KW-1185">Reference proteome</keyword>